<evidence type="ECO:0000313" key="2">
    <source>
        <dbReference type="EMBL" id="SMC39596.1"/>
    </source>
</evidence>
<dbReference type="STRING" id="1121400.SAMN02746065_101369"/>
<name>A0A1W1YTY8_9BACT</name>
<organism evidence="2 3">
    <name type="scientific">Desulfocicer vacuolatum DSM 3385</name>
    <dbReference type="NCBI Taxonomy" id="1121400"/>
    <lineage>
        <taxon>Bacteria</taxon>
        <taxon>Pseudomonadati</taxon>
        <taxon>Thermodesulfobacteriota</taxon>
        <taxon>Desulfobacteria</taxon>
        <taxon>Desulfobacterales</taxon>
        <taxon>Desulfobacteraceae</taxon>
        <taxon>Desulfocicer</taxon>
    </lineage>
</organism>
<protein>
    <recommendedName>
        <fullName evidence="1">DUF3786 domain-containing protein</fullName>
    </recommendedName>
</protein>
<sequence length="210" mass="23982">MLQRSAIFDQNYDSYVEQLAKINFKSIKTILGIACHGDQAQIHFLNHKYLISKNGIKNSSGNRPDYRICVILAKYILLCPSQIHLDTKWVSFKDFKRTSHFTNTNFFASDTQSVMVKHFSGRLKALFNISKKLGGVPHKMETPYDLSVQFNVLPRMSLLLLFNDSDEDFPAHCNVLFPKHAEFYLDPESLAVTSAVLANSLIETDQTWSD</sequence>
<dbReference type="Pfam" id="PF12654">
    <property type="entry name" value="DUF3786"/>
    <property type="match status" value="1"/>
</dbReference>
<dbReference type="AlphaFoldDB" id="A0A1W1YTY8"/>
<dbReference type="EMBL" id="FWXY01000001">
    <property type="protein sequence ID" value="SMC39596.1"/>
    <property type="molecule type" value="Genomic_DNA"/>
</dbReference>
<dbReference type="OrthoDB" id="5418701at2"/>
<accession>A0A1W1YTY8</accession>
<evidence type="ECO:0000259" key="1">
    <source>
        <dbReference type="Pfam" id="PF12654"/>
    </source>
</evidence>
<dbReference type="RefSeq" id="WP_084066659.1">
    <property type="nucleotide sequence ID" value="NZ_FWXY01000001.1"/>
</dbReference>
<reference evidence="2 3" key="1">
    <citation type="submission" date="2017-04" db="EMBL/GenBank/DDBJ databases">
        <authorList>
            <person name="Afonso C.L."/>
            <person name="Miller P.J."/>
            <person name="Scott M.A."/>
            <person name="Spackman E."/>
            <person name="Goraichik I."/>
            <person name="Dimitrov K.M."/>
            <person name="Suarez D.L."/>
            <person name="Swayne D.E."/>
        </authorList>
    </citation>
    <scope>NUCLEOTIDE SEQUENCE [LARGE SCALE GENOMIC DNA]</scope>
    <source>
        <strain evidence="2 3">DSM 3385</strain>
    </source>
</reference>
<evidence type="ECO:0000313" key="3">
    <source>
        <dbReference type="Proteomes" id="UP000192418"/>
    </source>
</evidence>
<dbReference type="InterPro" id="IPR024264">
    <property type="entry name" value="DUF3786"/>
</dbReference>
<gene>
    <name evidence="2" type="ORF">SAMN02746065_101369</name>
</gene>
<keyword evidence="3" id="KW-1185">Reference proteome</keyword>
<feature type="domain" description="DUF3786" evidence="1">
    <location>
        <begin position="24"/>
        <end position="199"/>
    </location>
</feature>
<dbReference type="Proteomes" id="UP000192418">
    <property type="component" value="Unassembled WGS sequence"/>
</dbReference>
<proteinExistence type="predicted"/>